<gene>
    <name evidence="3" type="ORF">DdX_00701</name>
</gene>
<feature type="domain" description="ShKT" evidence="2">
    <location>
        <begin position="52"/>
        <end position="86"/>
    </location>
</feature>
<accession>A0AAD4RD67</accession>
<evidence type="ECO:0000259" key="2">
    <source>
        <dbReference type="PROSITE" id="PS51670"/>
    </source>
</evidence>
<comment type="caution">
    <text evidence="3">The sequence shown here is derived from an EMBL/GenBank/DDBJ whole genome shotgun (WGS) entry which is preliminary data.</text>
</comment>
<proteinExistence type="predicted"/>
<feature type="disulfide bond" evidence="1">
    <location>
        <begin position="52"/>
        <end position="86"/>
    </location>
</feature>
<dbReference type="Proteomes" id="UP001201812">
    <property type="component" value="Unassembled WGS sequence"/>
</dbReference>
<evidence type="ECO:0000256" key="1">
    <source>
        <dbReference type="PROSITE-ProRule" id="PRU01005"/>
    </source>
</evidence>
<protein>
    <submittedName>
        <fullName evidence="3">ShK domain-like domain-containing protein</fullName>
    </submittedName>
</protein>
<organism evidence="3 4">
    <name type="scientific">Ditylenchus destructor</name>
    <dbReference type="NCBI Taxonomy" id="166010"/>
    <lineage>
        <taxon>Eukaryota</taxon>
        <taxon>Metazoa</taxon>
        <taxon>Ecdysozoa</taxon>
        <taxon>Nematoda</taxon>
        <taxon>Chromadorea</taxon>
        <taxon>Rhabditida</taxon>
        <taxon>Tylenchina</taxon>
        <taxon>Tylenchomorpha</taxon>
        <taxon>Sphaerularioidea</taxon>
        <taxon>Anguinidae</taxon>
        <taxon>Anguininae</taxon>
        <taxon>Ditylenchus</taxon>
    </lineage>
</organism>
<comment type="caution">
    <text evidence="1">Lacks conserved residue(s) required for the propagation of feature annotation.</text>
</comment>
<dbReference type="PROSITE" id="PS51670">
    <property type="entry name" value="SHKT"/>
    <property type="match status" value="1"/>
</dbReference>
<dbReference type="EMBL" id="JAKKPZ010000001">
    <property type="protein sequence ID" value="KAI1728512.1"/>
    <property type="molecule type" value="Genomic_DNA"/>
</dbReference>
<name>A0AAD4RD67_9BILA</name>
<evidence type="ECO:0000313" key="3">
    <source>
        <dbReference type="EMBL" id="KAI1728512.1"/>
    </source>
</evidence>
<dbReference type="Pfam" id="PF01549">
    <property type="entry name" value="ShK"/>
    <property type="match status" value="1"/>
</dbReference>
<dbReference type="InterPro" id="IPR003582">
    <property type="entry name" value="ShKT_dom"/>
</dbReference>
<reference evidence="3" key="1">
    <citation type="submission" date="2022-01" db="EMBL/GenBank/DDBJ databases">
        <title>Genome Sequence Resource for Two Populations of Ditylenchus destructor, the Migratory Endoparasitic Phytonematode.</title>
        <authorList>
            <person name="Zhang H."/>
            <person name="Lin R."/>
            <person name="Xie B."/>
        </authorList>
    </citation>
    <scope>NUCLEOTIDE SEQUENCE</scope>
    <source>
        <strain evidence="3">BazhouSP</strain>
    </source>
</reference>
<dbReference type="SMART" id="SM00254">
    <property type="entry name" value="ShKT"/>
    <property type="match status" value="1"/>
</dbReference>
<dbReference type="Gene3D" id="1.10.10.1870">
    <property type="entry name" value="ShTK domain-like"/>
    <property type="match status" value="1"/>
</dbReference>
<sequence length="155" mass="18044">MQFYNVKNFLKPILGDRSTSIFLHYLLFIQILQVVLQQVKGIVFYDSPVASCTDLRDDCYLFQNICLHPSYEWYMTNYCRRACGFCNGLPTIGSSRDPINININNNLAPGELIRTSWRDDNRRDRIIEPNSPSRQGPDTSLRSNNPTTYVYYSDR</sequence>
<evidence type="ECO:0000313" key="4">
    <source>
        <dbReference type="Proteomes" id="UP001201812"/>
    </source>
</evidence>
<dbReference type="AlphaFoldDB" id="A0AAD4RD67"/>
<keyword evidence="4" id="KW-1185">Reference proteome</keyword>
<keyword evidence="1" id="KW-1015">Disulfide bond</keyword>